<sequence length="259" mass="28889">MRAGTMSRVNILRLVRAVITAAAGAVVMLAQLNLPSKEFWAAQELVQWVSVALVAFSVFYDAAVAVTNAIHDAEVRKYEDGLRQAMSATIGRIVEDFDAPWDKVAVYYYLARRVSYFRHLARVDGVRAGIAAAEMEHRFRLGVGIVGVAFLERDIVALEWRDFARAANIKGPQAWERRPARQRYGLTWGQLRRSPPEDGMVASPTYGPDGKPVGCILVCSPLKRATLGSDAMRQILDQCAATLDRLGPPPKGWWRRHER</sequence>
<feature type="transmembrane region" description="Helical" evidence="1">
    <location>
        <begin position="45"/>
        <end position="67"/>
    </location>
</feature>
<dbReference type="Proteomes" id="UP000636960">
    <property type="component" value="Unassembled WGS sequence"/>
</dbReference>
<accession>A0A919K001</accession>
<keyword evidence="1" id="KW-0812">Transmembrane</keyword>
<keyword evidence="1" id="KW-0472">Membrane</keyword>
<keyword evidence="3" id="KW-1185">Reference proteome</keyword>
<keyword evidence="1" id="KW-1133">Transmembrane helix</keyword>
<comment type="caution">
    <text evidence="2">The sequence shown here is derived from an EMBL/GenBank/DDBJ whole genome shotgun (WGS) entry which is preliminary data.</text>
</comment>
<evidence type="ECO:0000313" key="2">
    <source>
        <dbReference type="EMBL" id="GIE96183.1"/>
    </source>
</evidence>
<evidence type="ECO:0000313" key="3">
    <source>
        <dbReference type="Proteomes" id="UP000636960"/>
    </source>
</evidence>
<evidence type="ECO:0000256" key="1">
    <source>
        <dbReference type="SAM" id="Phobius"/>
    </source>
</evidence>
<feature type="transmembrane region" description="Helical" evidence="1">
    <location>
        <begin position="12"/>
        <end position="33"/>
    </location>
</feature>
<proteinExistence type="predicted"/>
<reference evidence="2" key="1">
    <citation type="submission" date="2021-01" db="EMBL/GenBank/DDBJ databases">
        <title>Whole genome shotgun sequence of Actinoplanes rishiriensis NBRC 108556.</title>
        <authorList>
            <person name="Komaki H."/>
            <person name="Tamura T."/>
        </authorList>
    </citation>
    <scope>NUCLEOTIDE SEQUENCE</scope>
    <source>
        <strain evidence="2">NBRC 108556</strain>
    </source>
</reference>
<dbReference type="EMBL" id="BOMV01000039">
    <property type="protein sequence ID" value="GIE96183.1"/>
    <property type="molecule type" value="Genomic_DNA"/>
</dbReference>
<organism evidence="2 3">
    <name type="scientific">Paractinoplanes rishiriensis</name>
    <dbReference type="NCBI Taxonomy" id="1050105"/>
    <lineage>
        <taxon>Bacteria</taxon>
        <taxon>Bacillati</taxon>
        <taxon>Actinomycetota</taxon>
        <taxon>Actinomycetes</taxon>
        <taxon>Micromonosporales</taxon>
        <taxon>Micromonosporaceae</taxon>
        <taxon>Paractinoplanes</taxon>
    </lineage>
</organism>
<name>A0A919K001_9ACTN</name>
<dbReference type="AlphaFoldDB" id="A0A919K001"/>
<gene>
    <name evidence="2" type="ORF">Ari01nite_36480</name>
</gene>
<protein>
    <submittedName>
        <fullName evidence="2">Uncharacterized protein</fullName>
    </submittedName>
</protein>